<accession>A0ABX8EEX6</accession>
<reference evidence="1 2" key="1">
    <citation type="submission" date="2021-05" db="EMBL/GenBank/DDBJ databases">
        <title>Complete genome of Nocardioides aquaticus KCTC 9944T isolated from meromictic and hypersaline Ekho Lake, Antarctica.</title>
        <authorList>
            <person name="Hwang K."/>
            <person name="Kim K.M."/>
            <person name="Choe H."/>
        </authorList>
    </citation>
    <scope>NUCLEOTIDE SEQUENCE [LARGE SCALE GENOMIC DNA]</scope>
    <source>
        <strain evidence="1 2">KCTC 9944</strain>
    </source>
</reference>
<organism evidence="1 2">
    <name type="scientific">Nocardioides aquaticus</name>
    <dbReference type="NCBI Taxonomy" id="160826"/>
    <lineage>
        <taxon>Bacteria</taxon>
        <taxon>Bacillati</taxon>
        <taxon>Actinomycetota</taxon>
        <taxon>Actinomycetes</taxon>
        <taxon>Propionibacteriales</taxon>
        <taxon>Nocardioidaceae</taxon>
        <taxon>Nocardioides</taxon>
    </lineage>
</organism>
<evidence type="ECO:0000313" key="1">
    <source>
        <dbReference type="EMBL" id="QVT79056.1"/>
    </source>
</evidence>
<evidence type="ECO:0000313" key="2">
    <source>
        <dbReference type="Proteomes" id="UP000679307"/>
    </source>
</evidence>
<keyword evidence="2" id="KW-1185">Reference proteome</keyword>
<dbReference type="RefSeq" id="WP_214058553.1">
    <property type="nucleotide sequence ID" value="NZ_BAAAHS010000129.1"/>
</dbReference>
<name>A0ABX8EEX6_9ACTN</name>
<proteinExistence type="predicted"/>
<evidence type="ECO:0008006" key="3">
    <source>
        <dbReference type="Google" id="ProtNLM"/>
    </source>
</evidence>
<gene>
    <name evidence="1" type="ORF">ENKNEFLB_01436</name>
</gene>
<dbReference type="Proteomes" id="UP000679307">
    <property type="component" value="Chromosome"/>
</dbReference>
<dbReference type="EMBL" id="CP075371">
    <property type="protein sequence ID" value="QVT79056.1"/>
    <property type="molecule type" value="Genomic_DNA"/>
</dbReference>
<protein>
    <recommendedName>
        <fullName evidence="3">DUF222 domain-containing protein</fullName>
    </recommendedName>
</protein>
<sequence length="171" mass="18549">MEETTIQAWFAGRLPGEWFTGPVTVSIDREEVLVVGAIAVPDDAGDGDAAQAAHEGRITRFREETRAARMKVADEAQARFGRTVSWGAECGGTTRLFTHVAAPVMTRLRQRERLVLDTLVESGVAKSRSEATAWCVRLVADHEEEWLGELSEALGSVREARAKGPGSSRAG</sequence>